<evidence type="ECO:0000313" key="2">
    <source>
        <dbReference type="EMBL" id="KER22329.1"/>
    </source>
</evidence>
<dbReference type="AlphaFoldDB" id="A0A075A4J1"/>
<feature type="transmembrane region" description="Helical" evidence="1">
    <location>
        <begin position="28"/>
        <end position="48"/>
    </location>
</feature>
<organism evidence="2 3">
    <name type="scientific">Opisthorchis viverrini</name>
    <name type="common">Southeast Asian liver fluke</name>
    <dbReference type="NCBI Taxonomy" id="6198"/>
    <lineage>
        <taxon>Eukaryota</taxon>
        <taxon>Metazoa</taxon>
        <taxon>Spiralia</taxon>
        <taxon>Lophotrochozoa</taxon>
        <taxon>Platyhelminthes</taxon>
        <taxon>Trematoda</taxon>
        <taxon>Digenea</taxon>
        <taxon>Opisthorchiida</taxon>
        <taxon>Opisthorchiata</taxon>
        <taxon>Opisthorchiidae</taxon>
        <taxon>Opisthorchis</taxon>
    </lineage>
</organism>
<dbReference type="CTD" id="20323716"/>
<keyword evidence="1" id="KW-0472">Membrane</keyword>
<dbReference type="OrthoDB" id="6238705at2759"/>
<dbReference type="SUPFAM" id="SSF49562">
    <property type="entry name" value="C2 domain (Calcium/lipid-binding domain, CaLB)"/>
    <property type="match status" value="1"/>
</dbReference>
<dbReference type="KEGG" id="ovi:T265_09547"/>
<dbReference type="GeneID" id="20323716"/>
<proteinExistence type="predicted"/>
<name>A0A075A4J1_OPIVI</name>
<evidence type="ECO:0000256" key="1">
    <source>
        <dbReference type="SAM" id="Phobius"/>
    </source>
</evidence>
<protein>
    <submittedName>
        <fullName evidence="2">Uncharacterized protein</fullName>
    </submittedName>
</protein>
<keyword evidence="1" id="KW-1133">Transmembrane helix</keyword>
<dbReference type="InterPro" id="IPR035892">
    <property type="entry name" value="C2_domain_sf"/>
</dbReference>
<sequence>MPTITPPNWNTTPQQEVFIADDKLPLKIGIALLTATVTVLLLCLLFLVCRRIRKYQRLDGGEDEEDELYNTSYEAVRWSDKEKIRLTGFVQRISETPIKPARVRKDQAVSDQNSLTPAFSIGDENEDLSDVESGKTIYKPIGAYSTAASAAVLNNVVAVPQQFSQEKSANENHIGFSTVFSDEMQPPILKRSFEATDVIPESCTLRRVSSTPNIQLSLFQATKLPIQLSRAENWDIPEQDETPVLDDADLFKKGYSEEELEMVSEDGTLVESGELSLIHPAGSIGDIGSVRPLLPIRLPEWALESGKPERGFLVFSLSIKRQPNSTVPKCLVDVRVLEARCVLSRYTEPRAGKFYVKARVQLAGTSASPSMFSLDQIHSAPKRFITDRFHLSSSNRSSVESCGSTFVRRAFRSPVFWQAITLGTMLPDYLTKQEDAGQTGVSLQSINQLELRLDLKERSALKKDELYGGNSGLTLPSWKHSSLLGSVRVPLIPEIWSYFLKPPEDARSRPLRQSTLVPEDELDVTITDEGKNHDESCNKPRVLRFVRQLELPPEDAEDRGDLTIGMQYNPETTKLTLNPLKCTGIHLPRGAKSVFLVATLASNRKIISTQQSNQSARLNMNAVEFLLGERLQFVVEEHMSQVCLILSVFARSGRRINETTSLIGRCVVGPDGLAYGQGLSQWLAITKQRGMVKRTHVLF</sequence>
<evidence type="ECO:0000313" key="3">
    <source>
        <dbReference type="Proteomes" id="UP000054324"/>
    </source>
</evidence>
<keyword evidence="3" id="KW-1185">Reference proteome</keyword>
<dbReference type="EMBL" id="KL596905">
    <property type="protein sequence ID" value="KER22329.1"/>
    <property type="molecule type" value="Genomic_DNA"/>
</dbReference>
<keyword evidence="1" id="KW-0812">Transmembrane</keyword>
<dbReference type="Gene3D" id="2.60.40.150">
    <property type="entry name" value="C2 domain"/>
    <property type="match status" value="1"/>
</dbReference>
<reference evidence="2 3" key="1">
    <citation type="submission" date="2013-11" db="EMBL/GenBank/DDBJ databases">
        <title>Opisthorchis viverrini - life in the bile duct.</title>
        <authorList>
            <person name="Young N.D."/>
            <person name="Nagarajan N."/>
            <person name="Lin S.J."/>
            <person name="Korhonen P.K."/>
            <person name="Jex A.R."/>
            <person name="Hall R.S."/>
            <person name="Safavi-Hemami H."/>
            <person name="Kaewkong W."/>
            <person name="Bertrand D."/>
            <person name="Gao S."/>
            <person name="Seet Q."/>
            <person name="Wongkham S."/>
            <person name="Teh B.T."/>
            <person name="Wongkham C."/>
            <person name="Intapan P.M."/>
            <person name="Maleewong W."/>
            <person name="Yang X."/>
            <person name="Hu M."/>
            <person name="Wang Z."/>
            <person name="Hofmann A."/>
            <person name="Sternberg P.W."/>
            <person name="Tan P."/>
            <person name="Wang J."/>
            <person name="Gasser R.B."/>
        </authorList>
    </citation>
    <scope>NUCLEOTIDE SEQUENCE [LARGE SCALE GENOMIC DNA]</scope>
</reference>
<gene>
    <name evidence="2" type="ORF">T265_09547</name>
</gene>
<dbReference type="Proteomes" id="UP000054324">
    <property type="component" value="Unassembled WGS sequence"/>
</dbReference>
<accession>A0A075A4J1</accession>
<dbReference type="RefSeq" id="XP_009173916.1">
    <property type="nucleotide sequence ID" value="XM_009175652.1"/>
</dbReference>